<dbReference type="Proteomes" id="UP000218160">
    <property type="component" value="Chromosome 1"/>
</dbReference>
<dbReference type="KEGG" id="elux:BTN50_0150"/>
<evidence type="ECO:0000313" key="2">
    <source>
        <dbReference type="Proteomes" id="UP000218160"/>
    </source>
</evidence>
<name>A0A291B6S4_9GAMM</name>
<keyword evidence="2" id="KW-1185">Reference proteome</keyword>
<evidence type="ECO:0000313" key="1">
    <source>
        <dbReference type="EMBL" id="ATF08693.1"/>
    </source>
</evidence>
<organism evidence="1 2">
    <name type="scientific">Candidatus Enterovibrio altilux</name>
    <dbReference type="NCBI Taxonomy" id="1927128"/>
    <lineage>
        <taxon>Bacteria</taxon>
        <taxon>Pseudomonadati</taxon>
        <taxon>Pseudomonadota</taxon>
        <taxon>Gammaproteobacteria</taxon>
        <taxon>Vibrionales</taxon>
        <taxon>Vibrionaceae</taxon>
        <taxon>Enterovibrio</taxon>
    </lineage>
</organism>
<dbReference type="AlphaFoldDB" id="A0A291B6S4"/>
<accession>A0A291B6S4</accession>
<dbReference type="RefSeq" id="WP_161492873.1">
    <property type="nucleotide sequence ID" value="NZ_CP020660.1"/>
</dbReference>
<proteinExistence type="predicted"/>
<protein>
    <recommendedName>
        <fullName evidence="3">Mobile element protein</fullName>
    </recommendedName>
</protein>
<reference evidence="2" key="1">
    <citation type="submission" date="2017-04" db="EMBL/GenBank/DDBJ databases">
        <title>Genome evolution of the luminous symbionts of deep sea anglerfish.</title>
        <authorList>
            <person name="Hendry T.A."/>
        </authorList>
    </citation>
    <scope>NUCLEOTIDE SEQUENCE [LARGE SCALE GENOMIC DNA]</scope>
</reference>
<sequence length="46" mass="5394">MFQVKKLLKWTLSLRDDDTQMVKTPAMIKALNKLTRIGMPKMKMNV</sequence>
<dbReference type="EMBL" id="CP020660">
    <property type="protein sequence ID" value="ATF08693.1"/>
    <property type="molecule type" value="Genomic_DNA"/>
</dbReference>
<gene>
    <name evidence="1" type="ORF">BTN50_0150</name>
</gene>
<evidence type="ECO:0008006" key="3">
    <source>
        <dbReference type="Google" id="ProtNLM"/>
    </source>
</evidence>